<feature type="compositionally biased region" description="Polar residues" evidence="1">
    <location>
        <begin position="1"/>
        <end position="10"/>
    </location>
</feature>
<dbReference type="PROSITE" id="PS00276">
    <property type="entry name" value="CHANNEL_COLICIN"/>
    <property type="match status" value="1"/>
</dbReference>
<dbReference type="GO" id="GO:0050829">
    <property type="term" value="P:defense response to Gram-negative bacterium"/>
    <property type="evidence" value="ECO:0007669"/>
    <property type="project" value="InterPro"/>
</dbReference>
<sequence>MTANSESGSSDEQRPAEYGVGEDLVLVSNRQPYRHRYERDDGGDREEIAVDCPTGGLTAGLDPVMQRLDGTWVAWGDGDADFAVADEDDRVTVPPEDPEYTLQRVSLSESQVRGYYDGYANQALWPLCHTDTCRVRFEAEHWERYREVNERFADAVVDHAESGGTVWFQDYHFALAPRLVRAREPDAFLMQFYHIPWPAPDVFAICPQRSALLEGLLGNDLLGFHLPRYGARFMECVDEHLDGATVDWTGGEVHYDGGVTTVRAFPLGVDADEIRQHAEDDGVFWTRFRHAHGIDEDVTVALGVDRLDYTKGIPPRLEMLEHLFERRPDLRGEFTYVQKASETRERIPAYQELRAEVEDAVDRLNERYGTDDWQPVVYTTEMFDYPDLCSLYRHSDLGLVSPLRDGMNLVAKEYVAAQVEDDGVLLLSRLAGAYEELGEGAVELDPYDPVAGAEAIERALAMDEWERRSRMRALRHRVHDGDLAHWLDDVLETAGTVRETRREAP</sequence>
<geneLocation type="plasmid" evidence="3 4">
    <name>unnamed1</name>
</geneLocation>
<proteinExistence type="predicted"/>
<accession>A0A7D5QJS3</accession>
<evidence type="ECO:0000313" key="3">
    <source>
        <dbReference type="EMBL" id="QLG64202.1"/>
    </source>
</evidence>
<dbReference type="GeneID" id="56039923"/>
<dbReference type="GO" id="GO:0003825">
    <property type="term" value="F:alpha,alpha-trehalose-phosphate synthase (UDP-forming) activity"/>
    <property type="evidence" value="ECO:0007669"/>
    <property type="project" value="TreeGrafter"/>
</dbReference>
<dbReference type="Pfam" id="PF00982">
    <property type="entry name" value="Glyco_transf_20"/>
    <property type="match status" value="1"/>
</dbReference>
<dbReference type="Proteomes" id="UP000509626">
    <property type="component" value="Plasmid unnamed1"/>
</dbReference>
<keyword evidence="4" id="KW-1185">Reference proteome</keyword>
<keyword evidence="3" id="KW-0614">Plasmid</keyword>
<dbReference type="GO" id="GO:0005992">
    <property type="term" value="P:trehalose biosynthetic process"/>
    <property type="evidence" value="ECO:0007669"/>
    <property type="project" value="InterPro"/>
</dbReference>
<dbReference type="EMBL" id="CP058580">
    <property type="protein sequence ID" value="QLG64202.1"/>
    <property type="molecule type" value="Genomic_DNA"/>
</dbReference>
<dbReference type="GO" id="GO:0031640">
    <property type="term" value="P:killing of cells of another organism"/>
    <property type="evidence" value="ECO:0007669"/>
    <property type="project" value="InterPro"/>
</dbReference>
<dbReference type="RefSeq" id="WP_179270785.1">
    <property type="nucleotide sequence ID" value="NZ_CP058580.1"/>
</dbReference>
<organism evidence="3 4">
    <name type="scientific">Halorarum salinum</name>
    <dbReference type="NCBI Taxonomy" id="2743089"/>
    <lineage>
        <taxon>Archaea</taxon>
        <taxon>Methanobacteriati</taxon>
        <taxon>Methanobacteriota</taxon>
        <taxon>Stenosarchaea group</taxon>
        <taxon>Halobacteria</taxon>
        <taxon>Halobacteriales</taxon>
        <taxon>Haloferacaceae</taxon>
        <taxon>Halorarum</taxon>
    </lineage>
</organism>
<dbReference type="CDD" id="cd03788">
    <property type="entry name" value="GT20_TPS"/>
    <property type="match status" value="1"/>
</dbReference>
<reference evidence="3 4" key="1">
    <citation type="submission" date="2020-06" db="EMBL/GenBank/DDBJ databases">
        <title>NJ-3-1, isolated from saline soil.</title>
        <authorList>
            <person name="Cui H.L."/>
            <person name="Shi X."/>
        </authorList>
    </citation>
    <scope>NUCLEOTIDE SEQUENCE [LARGE SCALE GENOMIC DNA]</scope>
    <source>
        <strain evidence="3 4">NJ-3-1</strain>
        <plasmid evidence="3 4">unnamed1</plasmid>
    </source>
</reference>
<evidence type="ECO:0000313" key="4">
    <source>
        <dbReference type="Proteomes" id="UP000509626"/>
    </source>
</evidence>
<dbReference type="Gene3D" id="3.40.50.2000">
    <property type="entry name" value="Glycogen Phosphorylase B"/>
    <property type="match status" value="2"/>
</dbReference>
<protein>
    <submittedName>
        <fullName evidence="3">Trehalose-6-phosphate synthase</fullName>
    </submittedName>
</protein>
<dbReference type="GO" id="GO:0140911">
    <property type="term" value="F:pore-forming activity"/>
    <property type="evidence" value="ECO:0007669"/>
    <property type="project" value="InterPro"/>
</dbReference>
<dbReference type="InterPro" id="IPR000293">
    <property type="entry name" value="Channel_colicin_C"/>
</dbReference>
<evidence type="ECO:0000256" key="1">
    <source>
        <dbReference type="SAM" id="MobiDB-lite"/>
    </source>
</evidence>
<dbReference type="InterPro" id="IPR001830">
    <property type="entry name" value="Glyco_trans_20"/>
</dbReference>
<dbReference type="PANTHER" id="PTHR10788:SF106">
    <property type="entry name" value="BCDNA.GH08860"/>
    <property type="match status" value="1"/>
</dbReference>
<evidence type="ECO:0000259" key="2">
    <source>
        <dbReference type="PROSITE" id="PS00276"/>
    </source>
</evidence>
<dbReference type="PANTHER" id="PTHR10788">
    <property type="entry name" value="TREHALOSE-6-PHOSPHATE SYNTHASE"/>
    <property type="match status" value="1"/>
</dbReference>
<dbReference type="GO" id="GO:0016020">
    <property type="term" value="C:membrane"/>
    <property type="evidence" value="ECO:0007669"/>
    <property type="project" value="InterPro"/>
</dbReference>
<gene>
    <name evidence="3" type="ORF">HUG12_20650</name>
</gene>
<feature type="domain" description="Channel forming colicins" evidence="2">
    <location>
        <begin position="370"/>
        <end position="381"/>
    </location>
</feature>
<dbReference type="SUPFAM" id="SSF53756">
    <property type="entry name" value="UDP-Glycosyltransferase/glycogen phosphorylase"/>
    <property type="match status" value="1"/>
</dbReference>
<feature type="region of interest" description="Disordered" evidence="1">
    <location>
        <begin position="1"/>
        <end position="24"/>
    </location>
</feature>
<dbReference type="OrthoDB" id="79955at2157"/>
<name>A0A7D5QJS3_9EURY</name>
<dbReference type="AlphaFoldDB" id="A0A7D5QJS3"/>
<dbReference type="KEGG" id="halu:HUG12_20650"/>